<evidence type="ECO:0000313" key="8">
    <source>
        <dbReference type="EMBL" id="KZS16962.1"/>
    </source>
</evidence>
<name>A0A0P5T845_9CRUS</name>
<organism evidence="8 9">
    <name type="scientific">Daphnia magna</name>
    <dbReference type="NCBI Taxonomy" id="35525"/>
    <lineage>
        <taxon>Eukaryota</taxon>
        <taxon>Metazoa</taxon>
        <taxon>Ecdysozoa</taxon>
        <taxon>Arthropoda</taxon>
        <taxon>Crustacea</taxon>
        <taxon>Branchiopoda</taxon>
        <taxon>Diplostraca</taxon>
        <taxon>Cladocera</taxon>
        <taxon>Anomopoda</taxon>
        <taxon>Daphniidae</taxon>
        <taxon>Daphnia</taxon>
    </lineage>
</organism>
<evidence type="ECO:0000256" key="3">
    <source>
        <dbReference type="ARBA" id="ARBA00022553"/>
    </source>
</evidence>
<accession>A0A0P5T845</accession>
<dbReference type="SUPFAM" id="SSF63451">
    <property type="entry name" value="LEM domain"/>
    <property type="match status" value="2"/>
</dbReference>
<keyword evidence="7" id="KW-0812">Transmembrane</keyword>
<dbReference type="STRING" id="35525.A0A0P5T845"/>
<feature type="region of interest" description="Disordered" evidence="6">
    <location>
        <begin position="208"/>
        <end position="239"/>
    </location>
</feature>
<dbReference type="OrthoDB" id="6363067at2759"/>
<dbReference type="CDD" id="cd12935">
    <property type="entry name" value="LEM_like"/>
    <property type="match status" value="1"/>
</dbReference>
<dbReference type="InterPro" id="IPR011015">
    <property type="entry name" value="LEM/LEM-like_dom_sf"/>
</dbReference>
<dbReference type="EMBL" id="LRGB01000687">
    <property type="protein sequence ID" value="KZS16962.1"/>
    <property type="molecule type" value="Genomic_DNA"/>
</dbReference>
<sequence length="330" mass="36209">MASLTKEQLKNELISHGVQPPIQSARKEEFVKLYEQHVAPIAAQKGDFSSDEEADSITEQKVEVSNNSLVFNGLDITTISDDDLFSQLQSFGIPVGPIVDTTRSVYQRKLAALLQNGTQPPVVEVEHTNGNGASHDEKYSDSEDEPQEQKEEHQNIEIVAENFVQPSSPASVPVPIPGPHPLTVDPVISTPEPLTVIRKRIAERPPSSVNALPLVDRQGTPTPRPSIRSVSSSSQYTYESRRLVDVTDGSAAKPLPSHSGSPPVKPNIIRYMLLLLAVLATAYIIYTYASFGQVKQLMETIRQSVSQYLEKAEQVAEKMDNAKPNPLPDV</sequence>
<feature type="compositionally biased region" description="Basic and acidic residues" evidence="6">
    <location>
        <begin position="134"/>
        <end position="153"/>
    </location>
</feature>
<keyword evidence="9" id="KW-1185">Reference proteome</keyword>
<protein>
    <submittedName>
        <fullName evidence="8">Uncharacterized protein</fullName>
    </submittedName>
</protein>
<dbReference type="PANTHER" id="PTHR12019:SF9">
    <property type="entry name" value="THYMOPOIETIN"/>
    <property type="match status" value="1"/>
</dbReference>
<dbReference type="PROSITE" id="PS50954">
    <property type="entry name" value="LEM"/>
    <property type="match status" value="1"/>
</dbReference>
<evidence type="ECO:0000256" key="4">
    <source>
        <dbReference type="ARBA" id="ARBA00022990"/>
    </source>
</evidence>
<keyword evidence="2" id="KW-0488">Methylation</keyword>
<dbReference type="Proteomes" id="UP000076858">
    <property type="component" value="Unassembled WGS sequence"/>
</dbReference>
<dbReference type="GO" id="GO:0005635">
    <property type="term" value="C:nuclear envelope"/>
    <property type="evidence" value="ECO:0007669"/>
    <property type="project" value="UniProtKB-ARBA"/>
</dbReference>
<dbReference type="Pfam" id="PF03020">
    <property type="entry name" value="LEM"/>
    <property type="match status" value="1"/>
</dbReference>
<comment type="similarity">
    <text evidence="1">Belongs to the LEM family.</text>
</comment>
<dbReference type="PANTHER" id="PTHR12019">
    <property type="entry name" value="LAMINA-ASSOCIATED POLYPEPTIDE THYMOPOIETIN"/>
    <property type="match status" value="1"/>
</dbReference>
<keyword evidence="4" id="KW-0007">Acetylation</keyword>
<keyword evidence="7" id="KW-1133">Transmembrane helix</keyword>
<dbReference type="FunFam" id="1.10.720.40:FF:000001">
    <property type="entry name" value="LEM domain containing 2, isoform CRA_a"/>
    <property type="match status" value="1"/>
</dbReference>
<dbReference type="InterPro" id="IPR051656">
    <property type="entry name" value="LEM_domain"/>
</dbReference>
<keyword evidence="3" id="KW-0597">Phosphoprotein</keyword>
<feature type="compositionally biased region" description="Low complexity" evidence="6">
    <location>
        <begin position="225"/>
        <end position="238"/>
    </location>
</feature>
<evidence type="ECO:0000256" key="2">
    <source>
        <dbReference type="ARBA" id="ARBA00022481"/>
    </source>
</evidence>
<dbReference type="CDD" id="cd12934">
    <property type="entry name" value="LEM"/>
    <property type="match status" value="1"/>
</dbReference>
<feature type="region of interest" description="Disordered" evidence="6">
    <location>
        <begin position="122"/>
        <end position="153"/>
    </location>
</feature>
<gene>
    <name evidence="8" type="ORF">APZ42_017611</name>
</gene>
<evidence type="ECO:0000256" key="5">
    <source>
        <dbReference type="ARBA" id="ARBA00023125"/>
    </source>
</evidence>
<dbReference type="GO" id="GO:0003677">
    <property type="term" value="F:DNA binding"/>
    <property type="evidence" value="ECO:0007669"/>
    <property type="project" value="UniProtKB-KW"/>
</dbReference>
<dbReference type="Pfam" id="PF08198">
    <property type="entry name" value="Thymopoietin"/>
    <property type="match status" value="1"/>
</dbReference>
<evidence type="ECO:0000256" key="6">
    <source>
        <dbReference type="SAM" id="MobiDB-lite"/>
    </source>
</evidence>
<dbReference type="AlphaFoldDB" id="A0A0P5T845"/>
<comment type="caution">
    <text evidence="8">The sequence shown here is derived from an EMBL/GenBank/DDBJ whole genome shotgun (WGS) entry which is preliminary data.</text>
</comment>
<dbReference type="InterPro" id="IPR003887">
    <property type="entry name" value="LEM_dom"/>
</dbReference>
<evidence type="ECO:0000313" key="9">
    <source>
        <dbReference type="Proteomes" id="UP000076858"/>
    </source>
</evidence>
<feature type="transmembrane region" description="Helical" evidence="7">
    <location>
        <begin position="268"/>
        <end position="289"/>
    </location>
</feature>
<dbReference type="SMART" id="SM01261">
    <property type="entry name" value="Thymopoietin"/>
    <property type="match status" value="1"/>
</dbReference>
<proteinExistence type="inferred from homology"/>
<evidence type="ECO:0000256" key="1">
    <source>
        <dbReference type="ARBA" id="ARBA00007744"/>
    </source>
</evidence>
<dbReference type="InterPro" id="IPR013146">
    <property type="entry name" value="LEM-like_dom"/>
</dbReference>
<keyword evidence="7" id="KW-0472">Membrane</keyword>
<dbReference type="SMART" id="SM00540">
    <property type="entry name" value="LEM"/>
    <property type="match status" value="1"/>
</dbReference>
<keyword evidence="5" id="KW-0238">DNA-binding</keyword>
<evidence type="ECO:0000256" key="7">
    <source>
        <dbReference type="SAM" id="Phobius"/>
    </source>
</evidence>
<reference evidence="8 9" key="1">
    <citation type="submission" date="2016-03" db="EMBL/GenBank/DDBJ databases">
        <title>EvidentialGene: Evidence-directed Construction of Genes on Genomes.</title>
        <authorList>
            <person name="Gilbert D.G."/>
            <person name="Choi J.-H."/>
            <person name="Mockaitis K."/>
            <person name="Colbourne J."/>
            <person name="Pfrender M."/>
        </authorList>
    </citation>
    <scope>NUCLEOTIDE SEQUENCE [LARGE SCALE GENOMIC DNA]</scope>
    <source>
        <strain evidence="8 9">Xinb3</strain>
        <tissue evidence="8">Complete organism</tissue>
    </source>
</reference>
<dbReference type="Gene3D" id="1.10.720.40">
    <property type="match status" value="2"/>
</dbReference>